<dbReference type="SUPFAM" id="SSF53098">
    <property type="entry name" value="Ribonuclease H-like"/>
    <property type="match status" value="1"/>
</dbReference>
<comment type="caution">
    <text evidence="1">The sequence shown here is derived from an EMBL/GenBank/DDBJ whole genome shotgun (WGS) entry which is preliminary data.</text>
</comment>
<dbReference type="GO" id="GO:0003676">
    <property type="term" value="F:nucleic acid binding"/>
    <property type="evidence" value="ECO:0007669"/>
    <property type="project" value="InterPro"/>
</dbReference>
<dbReference type="InterPro" id="IPR012337">
    <property type="entry name" value="RNaseH-like_sf"/>
</dbReference>
<evidence type="ECO:0008006" key="3">
    <source>
        <dbReference type="Google" id="ProtNLM"/>
    </source>
</evidence>
<dbReference type="InterPro" id="IPR036397">
    <property type="entry name" value="RNaseH_sf"/>
</dbReference>
<evidence type="ECO:0000313" key="1">
    <source>
        <dbReference type="EMBL" id="GFS04091.1"/>
    </source>
</evidence>
<dbReference type="Proteomes" id="UP000762676">
    <property type="component" value="Unassembled WGS sequence"/>
</dbReference>
<dbReference type="Gene3D" id="3.30.420.10">
    <property type="entry name" value="Ribonuclease H-like superfamily/Ribonuclease H"/>
    <property type="match status" value="1"/>
</dbReference>
<gene>
    <name evidence="1" type="ORF">ElyMa_006486400</name>
</gene>
<accession>A0AAV4I517</accession>
<dbReference type="EMBL" id="BMAT01013026">
    <property type="protein sequence ID" value="GFS04091.1"/>
    <property type="molecule type" value="Genomic_DNA"/>
</dbReference>
<proteinExistence type="predicted"/>
<evidence type="ECO:0000313" key="2">
    <source>
        <dbReference type="Proteomes" id="UP000762676"/>
    </source>
</evidence>
<sequence length="93" mass="10313">MVLKNNRDIFNNKVVPLADAKSVLKSLEDIKSTKKNKLVKAPTELDILAQGPGVFPQWKPRHCNIFGNEVADQLAKEGSCLKQANKGLFMHAI</sequence>
<reference evidence="1 2" key="1">
    <citation type="journal article" date="2021" name="Elife">
        <title>Chloroplast acquisition without the gene transfer in kleptoplastic sea slugs, Plakobranchus ocellatus.</title>
        <authorList>
            <person name="Maeda T."/>
            <person name="Takahashi S."/>
            <person name="Yoshida T."/>
            <person name="Shimamura S."/>
            <person name="Takaki Y."/>
            <person name="Nagai Y."/>
            <person name="Toyoda A."/>
            <person name="Suzuki Y."/>
            <person name="Arimoto A."/>
            <person name="Ishii H."/>
            <person name="Satoh N."/>
            <person name="Nishiyama T."/>
            <person name="Hasebe M."/>
            <person name="Maruyama T."/>
            <person name="Minagawa J."/>
            <person name="Obokata J."/>
            <person name="Shigenobu S."/>
        </authorList>
    </citation>
    <scope>NUCLEOTIDE SEQUENCE [LARGE SCALE GENOMIC DNA]</scope>
</reference>
<dbReference type="AlphaFoldDB" id="A0AAV4I517"/>
<protein>
    <recommendedName>
        <fullName evidence="3">RNase H type-1 domain-containing protein</fullName>
    </recommendedName>
</protein>
<organism evidence="1 2">
    <name type="scientific">Elysia marginata</name>
    <dbReference type="NCBI Taxonomy" id="1093978"/>
    <lineage>
        <taxon>Eukaryota</taxon>
        <taxon>Metazoa</taxon>
        <taxon>Spiralia</taxon>
        <taxon>Lophotrochozoa</taxon>
        <taxon>Mollusca</taxon>
        <taxon>Gastropoda</taxon>
        <taxon>Heterobranchia</taxon>
        <taxon>Euthyneura</taxon>
        <taxon>Panpulmonata</taxon>
        <taxon>Sacoglossa</taxon>
        <taxon>Placobranchoidea</taxon>
        <taxon>Plakobranchidae</taxon>
        <taxon>Elysia</taxon>
    </lineage>
</organism>
<keyword evidence="2" id="KW-1185">Reference proteome</keyword>
<name>A0AAV4I517_9GAST</name>